<reference evidence="2" key="1">
    <citation type="journal article" date="2020" name="Phytopathology">
        <title>Genome sequence of the chestnut blight fungus Cryphonectria parasitica EP155: A fundamental resource for an archetypical invasive plant pathogen.</title>
        <authorList>
            <person name="Crouch J.A."/>
            <person name="Dawe A."/>
            <person name="Aerts A."/>
            <person name="Barry K."/>
            <person name="Churchill A.C.L."/>
            <person name="Grimwood J."/>
            <person name="Hillman B."/>
            <person name="Milgroom M.G."/>
            <person name="Pangilinan J."/>
            <person name="Smith M."/>
            <person name="Salamov A."/>
            <person name="Schmutz J."/>
            <person name="Yadav J."/>
            <person name="Grigoriev I.V."/>
            <person name="Nuss D."/>
        </authorList>
    </citation>
    <scope>NUCLEOTIDE SEQUENCE</scope>
    <source>
        <strain evidence="2">EP155</strain>
    </source>
</reference>
<dbReference type="Proteomes" id="UP000803844">
    <property type="component" value="Unassembled WGS sequence"/>
</dbReference>
<keyword evidence="3" id="KW-1185">Reference proteome</keyword>
<dbReference type="RefSeq" id="XP_040772912.1">
    <property type="nucleotide sequence ID" value="XM_040920888.1"/>
</dbReference>
<feature type="signal peptide" evidence="1">
    <location>
        <begin position="1"/>
        <end position="25"/>
    </location>
</feature>
<feature type="chain" id="PRO_5040160138" evidence="1">
    <location>
        <begin position="26"/>
        <end position="269"/>
    </location>
</feature>
<name>A0A9P4XVZ4_CRYP1</name>
<evidence type="ECO:0000313" key="2">
    <source>
        <dbReference type="EMBL" id="KAF3761933.1"/>
    </source>
</evidence>
<organism evidence="2 3">
    <name type="scientific">Cryphonectria parasitica (strain ATCC 38755 / EP155)</name>
    <dbReference type="NCBI Taxonomy" id="660469"/>
    <lineage>
        <taxon>Eukaryota</taxon>
        <taxon>Fungi</taxon>
        <taxon>Dikarya</taxon>
        <taxon>Ascomycota</taxon>
        <taxon>Pezizomycotina</taxon>
        <taxon>Sordariomycetes</taxon>
        <taxon>Sordariomycetidae</taxon>
        <taxon>Diaporthales</taxon>
        <taxon>Cryphonectriaceae</taxon>
        <taxon>Cryphonectria-Endothia species complex</taxon>
        <taxon>Cryphonectria</taxon>
    </lineage>
</organism>
<comment type="caution">
    <text evidence="2">The sequence shown here is derived from an EMBL/GenBank/DDBJ whole genome shotgun (WGS) entry which is preliminary data.</text>
</comment>
<dbReference type="EMBL" id="MU032351">
    <property type="protein sequence ID" value="KAF3761933.1"/>
    <property type="molecule type" value="Genomic_DNA"/>
</dbReference>
<accession>A0A9P4XVZ4</accession>
<protein>
    <submittedName>
        <fullName evidence="2">Uncharacterized protein</fullName>
    </submittedName>
</protein>
<proteinExistence type="predicted"/>
<keyword evidence="1" id="KW-0732">Signal</keyword>
<dbReference type="AlphaFoldDB" id="A0A9P4XVZ4"/>
<gene>
    <name evidence="2" type="ORF">M406DRAFT_333978</name>
</gene>
<evidence type="ECO:0000313" key="3">
    <source>
        <dbReference type="Proteomes" id="UP000803844"/>
    </source>
</evidence>
<dbReference type="GeneID" id="63838017"/>
<sequence length="269" mass="29523">MSSSSSSLLLLSGLAALLFLSPVEAGLAFRHNNPRVQPRQEVSTDMLTTMTFWSCTETSTVFSTVISIPPPVTVTSVTTVTQTPVPPPPPHKHFSQYNLSFLVYGVVPLIHKYHHDCFPGSLNSVFSGQRYLHCHFDTLNLGALTEHYHHHDGDGSDDDSNSTALASTTELLTSSSSGAPELTPCETETEMFTFTETLESLTQSAPQSLSSSVLTTDVIYITTETVEYTPTQTTDTTVYVTVYIMDLVTQVDRPRLPIYVVNMVHNLSN</sequence>
<evidence type="ECO:0000256" key="1">
    <source>
        <dbReference type="SAM" id="SignalP"/>
    </source>
</evidence>